<evidence type="ECO:0000313" key="2">
    <source>
        <dbReference type="Proteomes" id="UP000229081"/>
    </source>
</evidence>
<gene>
    <name evidence="1" type="ORF">CVN68_11835</name>
</gene>
<sequence>MKVLLQLWRGVISQPALGATVALIGGWISPAVAQEASTYTYDALGRLIQVTVSGGPNAGTTSTAQFDASGNRSRYSVTQGGGGGGCILTAESYNYESSGEASVYPALVRSGACSTPISVSFTTQYVSGGGGYDSGWHLTSAPFDPNDNSTSGTKRTVRVSPYPGTIPAGDPLQLKIVWVITSGNATFARDFTNVTFYNEDCFC</sequence>
<protein>
    <recommendedName>
        <fullName evidence="3">YD repeat-containing protein</fullName>
    </recommendedName>
</protein>
<proteinExistence type="predicted"/>
<organism evidence="1 2">
    <name type="scientific">Sphingomonas psychrotolerans</name>
    <dbReference type="NCBI Taxonomy" id="1327635"/>
    <lineage>
        <taxon>Bacteria</taxon>
        <taxon>Pseudomonadati</taxon>
        <taxon>Pseudomonadota</taxon>
        <taxon>Alphaproteobacteria</taxon>
        <taxon>Sphingomonadales</taxon>
        <taxon>Sphingomonadaceae</taxon>
        <taxon>Sphingomonas</taxon>
    </lineage>
</organism>
<dbReference type="EMBL" id="CP024923">
    <property type="protein sequence ID" value="ATY32579.1"/>
    <property type="molecule type" value="Genomic_DNA"/>
</dbReference>
<dbReference type="Proteomes" id="UP000229081">
    <property type="component" value="Chromosome"/>
</dbReference>
<evidence type="ECO:0008006" key="3">
    <source>
        <dbReference type="Google" id="ProtNLM"/>
    </source>
</evidence>
<dbReference type="AlphaFoldDB" id="A0A2K8MLE7"/>
<keyword evidence="2" id="KW-1185">Reference proteome</keyword>
<accession>A0A2K8MLE7</accession>
<dbReference type="Gene3D" id="2.180.10.10">
    <property type="entry name" value="RHS repeat-associated core"/>
    <property type="match status" value="1"/>
</dbReference>
<reference evidence="1 2" key="1">
    <citation type="submission" date="2017-11" db="EMBL/GenBank/DDBJ databases">
        <title>Complete genome sequence of Sphingomonas sp. Strain Cra20, a psychrotolerant potential plant growth promoting rhizobacteria.</title>
        <authorList>
            <person name="Luo Y."/>
        </authorList>
    </citation>
    <scope>NUCLEOTIDE SEQUENCE [LARGE SCALE GENOMIC DNA]</scope>
    <source>
        <strain evidence="1 2">Cra20</strain>
    </source>
</reference>
<name>A0A2K8MLE7_9SPHN</name>
<evidence type="ECO:0000313" key="1">
    <source>
        <dbReference type="EMBL" id="ATY32579.1"/>
    </source>
</evidence>
<dbReference type="KEGG" id="sphc:CVN68_11835"/>